<evidence type="ECO:0000313" key="1">
    <source>
        <dbReference type="EMBL" id="GAI95056.1"/>
    </source>
</evidence>
<dbReference type="EMBL" id="BARW01020731">
    <property type="protein sequence ID" value="GAI95056.1"/>
    <property type="molecule type" value="Genomic_DNA"/>
</dbReference>
<reference evidence="1" key="1">
    <citation type="journal article" date="2014" name="Front. Microbiol.">
        <title>High frequency of phylogenetically diverse reductive dehalogenase-homologous genes in deep subseafloor sedimentary metagenomes.</title>
        <authorList>
            <person name="Kawai M."/>
            <person name="Futagami T."/>
            <person name="Toyoda A."/>
            <person name="Takaki Y."/>
            <person name="Nishi S."/>
            <person name="Hori S."/>
            <person name="Arai W."/>
            <person name="Tsubouchi T."/>
            <person name="Morono Y."/>
            <person name="Uchiyama I."/>
            <person name="Ito T."/>
            <person name="Fujiyama A."/>
            <person name="Inagaki F."/>
            <person name="Takami H."/>
        </authorList>
    </citation>
    <scope>NUCLEOTIDE SEQUENCE</scope>
    <source>
        <strain evidence="1">Expedition CK06-06</strain>
    </source>
</reference>
<dbReference type="AlphaFoldDB" id="X1TUL2"/>
<sequence>MSYRTKTQKKNAMKAINSKAMKLFASGSISMKDADSIARIMKTRMKQL</sequence>
<comment type="caution">
    <text evidence="1">The sequence shown here is derived from an EMBL/GenBank/DDBJ whole genome shotgun (WGS) entry which is preliminary data.</text>
</comment>
<gene>
    <name evidence="1" type="ORF">S12H4_34964</name>
</gene>
<protein>
    <submittedName>
        <fullName evidence="1">Uncharacterized protein</fullName>
    </submittedName>
</protein>
<accession>X1TUL2</accession>
<proteinExistence type="predicted"/>
<organism evidence="1">
    <name type="scientific">marine sediment metagenome</name>
    <dbReference type="NCBI Taxonomy" id="412755"/>
    <lineage>
        <taxon>unclassified sequences</taxon>
        <taxon>metagenomes</taxon>
        <taxon>ecological metagenomes</taxon>
    </lineage>
</organism>
<name>X1TUL2_9ZZZZ</name>